<comment type="caution">
    <text evidence="2">The sequence shown here is derived from an EMBL/GenBank/DDBJ whole genome shotgun (WGS) entry which is preliminary data.</text>
</comment>
<keyword evidence="2" id="KW-0489">Methyltransferase</keyword>
<dbReference type="InterPro" id="IPR029063">
    <property type="entry name" value="SAM-dependent_MTases_sf"/>
</dbReference>
<dbReference type="AlphaFoldDB" id="A0A8J7WIA4"/>
<proteinExistence type="predicted"/>
<reference evidence="2" key="1">
    <citation type="submission" date="2021-04" db="EMBL/GenBank/DDBJ databases">
        <authorList>
            <person name="Yoon J."/>
        </authorList>
    </citation>
    <scope>NUCLEOTIDE SEQUENCE</scope>
    <source>
        <strain evidence="2">KMU-90</strain>
    </source>
</reference>
<dbReference type="Pfam" id="PF08241">
    <property type="entry name" value="Methyltransf_11"/>
    <property type="match status" value="1"/>
</dbReference>
<dbReference type="RefSeq" id="WP_212537795.1">
    <property type="nucleotide sequence ID" value="NZ_JAGTUU010000007.1"/>
</dbReference>
<dbReference type="GO" id="GO:0008757">
    <property type="term" value="F:S-adenosylmethionine-dependent methyltransferase activity"/>
    <property type="evidence" value="ECO:0007669"/>
    <property type="project" value="InterPro"/>
</dbReference>
<feature type="domain" description="Methyltransferase type 11" evidence="1">
    <location>
        <begin position="41"/>
        <end position="138"/>
    </location>
</feature>
<dbReference type="Gene3D" id="3.40.50.150">
    <property type="entry name" value="Vaccinia Virus protein VP39"/>
    <property type="match status" value="1"/>
</dbReference>
<evidence type="ECO:0000313" key="3">
    <source>
        <dbReference type="Proteomes" id="UP000681356"/>
    </source>
</evidence>
<evidence type="ECO:0000259" key="1">
    <source>
        <dbReference type="Pfam" id="PF08241"/>
    </source>
</evidence>
<dbReference type="GO" id="GO:0032259">
    <property type="term" value="P:methylation"/>
    <property type="evidence" value="ECO:0007669"/>
    <property type="project" value="UniProtKB-KW"/>
</dbReference>
<dbReference type="PANTHER" id="PTHR43464">
    <property type="entry name" value="METHYLTRANSFERASE"/>
    <property type="match status" value="1"/>
</dbReference>
<keyword evidence="2" id="KW-0808">Transferase</keyword>
<protein>
    <submittedName>
        <fullName evidence="2">Methyltransferase domain-containing protein</fullName>
    </submittedName>
</protein>
<dbReference type="InterPro" id="IPR013216">
    <property type="entry name" value="Methyltransf_11"/>
</dbReference>
<sequence>MLQFDAATTRLLETAYLGRDITERRRANFFALDPRPGDTVLDLGCGNGLMTADLARAVGPFGQVIGIDPSADMRGAAEARTGNMDNVSIRDGMAGDLPLDTSGVDRAVSVQVFEYIEDVPAALTDLHRVLRPGGRLVLGDMLFGSLVWHSEKPDRMARLCNAWDRHVVHTDLPLLLPALLRNASFEVDSVAPFTFVDHLLRTDGIARMMMVFMTRYAVQNGHVSAEEARDWSDEQEALAREGRFFFSLTHVVVSARRV</sequence>
<dbReference type="CDD" id="cd02440">
    <property type="entry name" value="AdoMet_MTases"/>
    <property type="match status" value="1"/>
</dbReference>
<evidence type="ECO:0000313" key="2">
    <source>
        <dbReference type="EMBL" id="MBS0125828.1"/>
    </source>
</evidence>
<keyword evidence="3" id="KW-1185">Reference proteome</keyword>
<dbReference type="Proteomes" id="UP000681356">
    <property type="component" value="Unassembled WGS sequence"/>
</dbReference>
<dbReference type="EMBL" id="JAGTUU010000007">
    <property type="protein sequence ID" value="MBS0125828.1"/>
    <property type="molecule type" value="Genomic_DNA"/>
</dbReference>
<gene>
    <name evidence="2" type="ORF">KB874_17225</name>
</gene>
<dbReference type="PANTHER" id="PTHR43464:SF3">
    <property type="entry name" value="SAM-DEPENDENT METHYLTRANSFERASE"/>
    <property type="match status" value="1"/>
</dbReference>
<accession>A0A8J7WIA4</accession>
<name>A0A8J7WIA4_9RHOB</name>
<organism evidence="2 3">
    <name type="scientific">Thetidibacter halocola</name>
    <dbReference type="NCBI Taxonomy" id="2827239"/>
    <lineage>
        <taxon>Bacteria</taxon>
        <taxon>Pseudomonadati</taxon>
        <taxon>Pseudomonadota</taxon>
        <taxon>Alphaproteobacteria</taxon>
        <taxon>Rhodobacterales</taxon>
        <taxon>Roseobacteraceae</taxon>
        <taxon>Thetidibacter</taxon>
    </lineage>
</organism>
<dbReference type="SUPFAM" id="SSF53335">
    <property type="entry name" value="S-adenosyl-L-methionine-dependent methyltransferases"/>
    <property type="match status" value="1"/>
</dbReference>